<feature type="compositionally biased region" description="Polar residues" evidence="1">
    <location>
        <begin position="78"/>
        <end position="89"/>
    </location>
</feature>
<dbReference type="Proteomes" id="UP000033187">
    <property type="component" value="Chromosome 1"/>
</dbReference>
<keyword evidence="2" id="KW-1133">Transmembrane helix</keyword>
<keyword evidence="4" id="KW-1185">Reference proteome</keyword>
<feature type="region of interest" description="Disordered" evidence="1">
    <location>
        <begin position="70"/>
        <end position="89"/>
    </location>
</feature>
<dbReference type="AlphaFoldDB" id="A0A0D6JLC4"/>
<feature type="transmembrane region" description="Helical" evidence="2">
    <location>
        <begin position="28"/>
        <end position="44"/>
    </location>
</feature>
<dbReference type="EMBL" id="LN829119">
    <property type="protein sequence ID" value="CPR22477.1"/>
    <property type="molecule type" value="Genomic_DNA"/>
</dbReference>
<gene>
    <name evidence="3" type="ORF">YBN1229_v1_3910</name>
</gene>
<accession>A0A0D6JLC4</accession>
<dbReference type="KEGG" id="fiy:BN1229_v1_3910"/>
<sequence>MMSHWIGIAIIVVPVLLIAALILKRPVFWFLTVLIAVGIGYLHYTGADVELGNAVLVEVDKIYPLGDGVPKPGEVGQPQPSNAPAPSGY</sequence>
<evidence type="ECO:0000313" key="3">
    <source>
        <dbReference type="EMBL" id="CPR22477.1"/>
    </source>
</evidence>
<organism evidence="3 4">
    <name type="scientific">Candidatus Filomicrobium marinum</name>
    <dbReference type="NCBI Taxonomy" id="1608628"/>
    <lineage>
        <taxon>Bacteria</taxon>
        <taxon>Pseudomonadati</taxon>
        <taxon>Pseudomonadota</taxon>
        <taxon>Alphaproteobacteria</taxon>
        <taxon>Hyphomicrobiales</taxon>
        <taxon>Hyphomicrobiaceae</taxon>
        <taxon>Filomicrobium</taxon>
    </lineage>
</organism>
<evidence type="ECO:0000256" key="1">
    <source>
        <dbReference type="SAM" id="MobiDB-lite"/>
    </source>
</evidence>
<keyword evidence="2" id="KW-0472">Membrane</keyword>
<protein>
    <submittedName>
        <fullName evidence="3">Uncharacterized protein</fullName>
    </submittedName>
</protein>
<keyword evidence="2" id="KW-0812">Transmembrane</keyword>
<feature type="transmembrane region" description="Helical" evidence="2">
    <location>
        <begin position="6"/>
        <end position="23"/>
    </location>
</feature>
<evidence type="ECO:0000256" key="2">
    <source>
        <dbReference type="SAM" id="Phobius"/>
    </source>
</evidence>
<dbReference type="RefSeq" id="WP_046479508.1">
    <property type="nucleotide sequence ID" value="NZ_LN829118.1"/>
</dbReference>
<evidence type="ECO:0000313" key="4">
    <source>
        <dbReference type="Proteomes" id="UP000033187"/>
    </source>
</evidence>
<reference evidence="4" key="1">
    <citation type="submission" date="2015-02" db="EMBL/GenBank/DDBJ databases">
        <authorList>
            <person name="Chooi Y.-H."/>
        </authorList>
    </citation>
    <scope>NUCLEOTIDE SEQUENCE [LARGE SCALE GENOMIC DNA]</scope>
    <source>
        <strain evidence="4">strain Y</strain>
    </source>
</reference>
<proteinExistence type="predicted"/>
<dbReference type="OrthoDB" id="7933915at2"/>
<dbReference type="KEGG" id="fil:BN1229_v1_3922"/>
<name>A0A0D6JLC4_9HYPH</name>